<dbReference type="PANTHER" id="PTHR45566">
    <property type="entry name" value="HTH-TYPE TRANSCRIPTIONAL REGULATOR YHJB-RELATED"/>
    <property type="match status" value="1"/>
</dbReference>
<dbReference type="GO" id="GO:0003677">
    <property type="term" value="F:DNA binding"/>
    <property type="evidence" value="ECO:0007669"/>
    <property type="project" value="UniProtKB-KW"/>
</dbReference>
<dbReference type="InterPro" id="IPR016032">
    <property type="entry name" value="Sig_transdc_resp-reg_C-effctor"/>
</dbReference>
<gene>
    <name evidence="6" type="ORF">OK18_16460</name>
</gene>
<dbReference type="SMART" id="SM00421">
    <property type="entry name" value="HTH_LUXR"/>
    <property type="match status" value="1"/>
</dbReference>
<name>A0A0G3M485_CHRGL</name>
<feature type="modified residue" description="4-aspartylphosphate" evidence="3">
    <location>
        <position position="55"/>
    </location>
</feature>
<dbReference type="GO" id="GO:0000160">
    <property type="term" value="P:phosphorelay signal transduction system"/>
    <property type="evidence" value="ECO:0007669"/>
    <property type="project" value="InterPro"/>
</dbReference>
<dbReference type="KEGG" id="cgn:OK18_16460"/>
<sequence length="203" mass="23473">MNERILIADDHYVVRAGTALVLESAFPKLEIDFAENYEQAKKALESQHYHLLILDIDMPGTRYKKMISELKSIQKDLKILIFSGYDKDVAIQYIREGAEGYLNKQSREEDIKNAVKTIIEKGYFYPAELIGLIIQNKRNNPVEKLSSREYEIFKLLADGYGNLEIANKLSIQMSTVSTYKKRIFQKLDVGNIAELIKVYEMMH</sequence>
<dbReference type="RefSeq" id="WP_053328714.1">
    <property type="nucleotide sequence ID" value="NZ_CP009928.1"/>
</dbReference>
<dbReference type="Gene3D" id="3.40.50.2300">
    <property type="match status" value="1"/>
</dbReference>
<evidence type="ECO:0000313" key="7">
    <source>
        <dbReference type="Proteomes" id="UP000035213"/>
    </source>
</evidence>
<dbReference type="Proteomes" id="UP000035213">
    <property type="component" value="Chromosome"/>
</dbReference>
<dbReference type="PANTHER" id="PTHR45566:SF2">
    <property type="entry name" value="NARL SUBFAMILY"/>
    <property type="match status" value="1"/>
</dbReference>
<dbReference type="PROSITE" id="PS00622">
    <property type="entry name" value="HTH_LUXR_1"/>
    <property type="match status" value="1"/>
</dbReference>
<dbReference type="InterPro" id="IPR001789">
    <property type="entry name" value="Sig_transdc_resp-reg_receiver"/>
</dbReference>
<dbReference type="AlphaFoldDB" id="A0A0G3M485"/>
<evidence type="ECO:0000256" key="2">
    <source>
        <dbReference type="ARBA" id="ARBA00023125"/>
    </source>
</evidence>
<dbReference type="Gene3D" id="1.10.10.10">
    <property type="entry name" value="Winged helix-like DNA-binding domain superfamily/Winged helix DNA-binding domain"/>
    <property type="match status" value="1"/>
</dbReference>
<dbReference type="InterPro" id="IPR058245">
    <property type="entry name" value="NreC/VraR/RcsB-like_REC"/>
</dbReference>
<organism evidence="6 7">
    <name type="scientific">Chryseobacterium gallinarum</name>
    <dbReference type="NCBI Taxonomy" id="1324352"/>
    <lineage>
        <taxon>Bacteria</taxon>
        <taxon>Pseudomonadati</taxon>
        <taxon>Bacteroidota</taxon>
        <taxon>Flavobacteriia</taxon>
        <taxon>Flavobacteriales</taxon>
        <taxon>Weeksellaceae</taxon>
        <taxon>Chryseobacterium group</taxon>
        <taxon>Chryseobacterium</taxon>
    </lineage>
</organism>
<evidence type="ECO:0000259" key="4">
    <source>
        <dbReference type="PROSITE" id="PS50043"/>
    </source>
</evidence>
<dbReference type="GO" id="GO:0006355">
    <property type="term" value="P:regulation of DNA-templated transcription"/>
    <property type="evidence" value="ECO:0007669"/>
    <property type="project" value="InterPro"/>
</dbReference>
<dbReference type="STRING" id="1324352.OK18_16460"/>
<dbReference type="SMART" id="SM00448">
    <property type="entry name" value="REC"/>
    <property type="match status" value="1"/>
</dbReference>
<dbReference type="InterPro" id="IPR011006">
    <property type="entry name" value="CheY-like_superfamily"/>
</dbReference>
<dbReference type="InterPro" id="IPR051015">
    <property type="entry name" value="EvgA-like"/>
</dbReference>
<evidence type="ECO:0000256" key="1">
    <source>
        <dbReference type="ARBA" id="ARBA00022553"/>
    </source>
</evidence>
<protein>
    <submittedName>
        <fullName evidence="6">LuxR family transcriptional regulator</fullName>
    </submittedName>
</protein>
<evidence type="ECO:0000256" key="3">
    <source>
        <dbReference type="PROSITE-ProRule" id="PRU00169"/>
    </source>
</evidence>
<evidence type="ECO:0000313" key="6">
    <source>
        <dbReference type="EMBL" id="AKK73981.1"/>
    </source>
</evidence>
<dbReference type="PATRIC" id="fig|1324352.5.peg.3438"/>
<accession>A0A0G3M485</accession>
<dbReference type="SUPFAM" id="SSF52172">
    <property type="entry name" value="CheY-like"/>
    <property type="match status" value="1"/>
</dbReference>
<dbReference type="Pfam" id="PF00072">
    <property type="entry name" value="Response_reg"/>
    <property type="match status" value="1"/>
</dbReference>
<feature type="domain" description="Response regulatory" evidence="5">
    <location>
        <begin position="4"/>
        <end position="119"/>
    </location>
</feature>
<reference evidence="6 7" key="1">
    <citation type="submission" date="2014-11" db="EMBL/GenBank/DDBJ databases">
        <authorList>
            <person name="Park G.-S."/>
            <person name="Hong S.-J."/>
            <person name="Jung B.K."/>
            <person name="Khan A.R."/>
            <person name="Kwak Y."/>
            <person name="Shin J.-H."/>
        </authorList>
    </citation>
    <scope>NUCLEOTIDE SEQUENCE [LARGE SCALE GENOMIC DNA]</scope>
    <source>
        <strain evidence="6 7">DSM 27622</strain>
    </source>
</reference>
<dbReference type="CDD" id="cd06170">
    <property type="entry name" value="LuxR_C_like"/>
    <property type="match status" value="1"/>
</dbReference>
<dbReference type="InterPro" id="IPR036388">
    <property type="entry name" value="WH-like_DNA-bd_sf"/>
</dbReference>
<keyword evidence="1 3" id="KW-0597">Phosphoprotein</keyword>
<dbReference type="OrthoDB" id="1013073at2"/>
<dbReference type="PROSITE" id="PS50110">
    <property type="entry name" value="RESPONSE_REGULATORY"/>
    <property type="match status" value="1"/>
</dbReference>
<dbReference type="PRINTS" id="PR00038">
    <property type="entry name" value="HTHLUXR"/>
</dbReference>
<proteinExistence type="predicted"/>
<feature type="domain" description="HTH luxR-type" evidence="4">
    <location>
        <begin position="138"/>
        <end position="203"/>
    </location>
</feature>
<dbReference type="PROSITE" id="PS50043">
    <property type="entry name" value="HTH_LUXR_2"/>
    <property type="match status" value="1"/>
</dbReference>
<keyword evidence="2" id="KW-0238">DNA-binding</keyword>
<evidence type="ECO:0000259" key="5">
    <source>
        <dbReference type="PROSITE" id="PS50110"/>
    </source>
</evidence>
<dbReference type="CDD" id="cd17535">
    <property type="entry name" value="REC_NarL-like"/>
    <property type="match status" value="1"/>
</dbReference>
<dbReference type="Pfam" id="PF00196">
    <property type="entry name" value="GerE"/>
    <property type="match status" value="1"/>
</dbReference>
<dbReference type="InterPro" id="IPR000792">
    <property type="entry name" value="Tscrpt_reg_LuxR_C"/>
</dbReference>
<dbReference type="SUPFAM" id="SSF46894">
    <property type="entry name" value="C-terminal effector domain of the bipartite response regulators"/>
    <property type="match status" value="1"/>
</dbReference>
<dbReference type="EMBL" id="CP009928">
    <property type="protein sequence ID" value="AKK73981.1"/>
    <property type="molecule type" value="Genomic_DNA"/>
</dbReference>